<name>A0A1J0R6Q7_9TRYP</name>
<keyword evidence="4" id="KW-0336">GPI-anchor</keyword>
<evidence type="ECO:0000256" key="5">
    <source>
        <dbReference type="ARBA" id="ARBA00022729"/>
    </source>
</evidence>
<feature type="compositionally biased region" description="Polar residues" evidence="9">
    <location>
        <begin position="392"/>
        <end position="405"/>
    </location>
</feature>
<evidence type="ECO:0000256" key="4">
    <source>
        <dbReference type="ARBA" id="ARBA00022622"/>
    </source>
</evidence>
<keyword evidence="5 10" id="KW-0732">Signal</keyword>
<feature type="compositionally biased region" description="Basic and acidic residues" evidence="9">
    <location>
        <begin position="381"/>
        <end position="391"/>
    </location>
</feature>
<evidence type="ECO:0000256" key="8">
    <source>
        <dbReference type="ARBA" id="ARBA00023288"/>
    </source>
</evidence>
<comment type="subcellular location">
    <subcellularLocation>
        <location evidence="2">Cell membrane</location>
        <topology evidence="2">Lipid-anchor</topology>
        <topology evidence="2">GPI-anchor</topology>
    </subcellularLocation>
</comment>
<evidence type="ECO:0000256" key="7">
    <source>
        <dbReference type="ARBA" id="ARBA00023180"/>
    </source>
</evidence>
<feature type="chain" id="PRO_5012633651" evidence="10">
    <location>
        <begin position="22"/>
        <end position="452"/>
    </location>
</feature>
<comment type="function">
    <text evidence="1">VSG forms a coat on the surface of the parasite. The trypanosome evades the immune response of the host by expressing a series of antigenically distinct VSGs from an estimated 1000 VSG genes.</text>
</comment>
<keyword evidence="3" id="KW-1003">Cell membrane</keyword>
<evidence type="ECO:0000256" key="10">
    <source>
        <dbReference type="SAM" id="SignalP"/>
    </source>
</evidence>
<evidence type="ECO:0000259" key="11">
    <source>
        <dbReference type="Pfam" id="PF13206"/>
    </source>
</evidence>
<sequence length="452" mass="49475">MLIKFSALTILLYHCLSRTEAATGSPHTDFLALCNVYNAAIVLAKSTEQAPYVGSYLTYIQNNMSAASNEWKALFDKGPEELGWQKFIEKHPNLKRKINWATDWPTWQAARTATKNPSKGWAKEHPEANDKAKVAALQAFVSATAEEAVLLHKQATTESTDGQQTLSAATKETIGGALCGPPITRKNKTLECTETISVCDKPTTCAKAETGKGVMHDLLCLCHTSGGNECTGSAVPELTANSNAFVAKAVKKLKELCGKPVSTGDHAVEMQLALSKFTARLGAGKQVTSSIKMALGTTMTGTNCGSSNSACVDYPSHFSAENKGYASIEWVQAIQKALNLSIKRKQHEQTRDQAARALKDLCNTVFSEFKRPAQTTTEIAQTKRGEIDTKNEQQTSFPKKNTTTEECPEAHCDYDTRHRNANPNQEQKIQQQEQQETENSEEKKCSDFTAQL</sequence>
<feature type="signal peptide" evidence="10">
    <location>
        <begin position="1"/>
        <end position="21"/>
    </location>
</feature>
<feature type="compositionally biased region" description="Basic and acidic residues" evidence="9">
    <location>
        <begin position="408"/>
        <end position="418"/>
    </location>
</feature>
<dbReference type="GO" id="GO:0005886">
    <property type="term" value="C:plasma membrane"/>
    <property type="evidence" value="ECO:0007669"/>
    <property type="project" value="UniProtKB-SubCell"/>
</dbReference>
<feature type="domain" description="Trypanosome variant surface glycoprotein B-type N-terminal" evidence="11">
    <location>
        <begin position="14"/>
        <end position="359"/>
    </location>
</feature>
<protein>
    <submittedName>
        <fullName evidence="12">Variant surface glycoprotein 1125.1228</fullName>
    </submittedName>
</protein>
<keyword evidence="6" id="KW-0472">Membrane</keyword>
<organism evidence="12">
    <name type="scientific">Trypanosoma brucei</name>
    <dbReference type="NCBI Taxonomy" id="5691"/>
    <lineage>
        <taxon>Eukaryota</taxon>
        <taxon>Discoba</taxon>
        <taxon>Euglenozoa</taxon>
        <taxon>Kinetoplastea</taxon>
        <taxon>Metakinetoplastina</taxon>
        <taxon>Trypanosomatida</taxon>
        <taxon>Trypanosomatidae</taxon>
        <taxon>Trypanosoma</taxon>
    </lineage>
</organism>
<evidence type="ECO:0000256" key="2">
    <source>
        <dbReference type="ARBA" id="ARBA00004609"/>
    </source>
</evidence>
<feature type="compositionally biased region" description="Low complexity" evidence="9">
    <location>
        <begin position="425"/>
        <end position="434"/>
    </location>
</feature>
<evidence type="ECO:0000256" key="6">
    <source>
        <dbReference type="ARBA" id="ARBA00023136"/>
    </source>
</evidence>
<dbReference type="GO" id="GO:0098552">
    <property type="term" value="C:side of membrane"/>
    <property type="evidence" value="ECO:0007669"/>
    <property type="project" value="UniProtKB-KW"/>
</dbReference>
<dbReference type="VEuPathDB" id="TriTrypDB:Tb427_000628900"/>
<reference evidence="12" key="1">
    <citation type="submission" date="2016-08" db="EMBL/GenBank/DDBJ databases">
        <title>VSG repertoire of Trypanosoma brucei EATRO 1125.</title>
        <authorList>
            <person name="Cross G.A."/>
        </authorList>
    </citation>
    <scope>NUCLEOTIDE SEQUENCE</scope>
    <source>
        <strain evidence="12">EATRO 1125</strain>
    </source>
</reference>
<proteinExistence type="predicted"/>
<dbReference type="EMBL" id="KX699511">
    <property type="protein sequence ID" value="APD73467.1"/>
    <property type="molecule type" value="Genomic_DNA"/>
</dbReference>
<dbReference type="InterPro" id="IPR025932">
    <property type="entry name" value="Trypano_VSG_B_N_dom"/>
</dbReference>
<evidence type="ECO:0000313" key="12">
    <source>
        <dbReference type="EMBL" id="APD73467.1"/>
    </source>
</evidence>
<dbReference type="VEuPathDB" id="TriTrypDB:Tb11.v5.0138"/>
<evidence type="ECO:0000256" key="9">
    <source>
        <dbReference type="SAM" id="MobiDB-lite"/>
    </source>
</evidence>
<feature type="region of interest" description="Disordered" evidence="9">
    <location>
        <begin position="375"/>
        <end position="452"/>
    </location>
</feature>
<dbReference type="Pfam" id="PF13206">
    <property type="entry name" value="VSG_B"/>
    <property type="match status" value="1"/>
</dbReference>
<evidence type="ECO:0000256" key="1">
    <source>
        <dbReference type="ARBA" id="ARBA00002523"/>
    </source>
</evidence>
<accession>A0A1J0R6Q7</accession>
<dbReference type="AlphaFoldDB" id="A0A1J0R6Q7"/>
<keyword evidence="8" id="KW-0449">Lipoprotein</keyword>
<keyword evidence="7" id="KW-0325">Glycoprotein</keyword>
<evidence type="ECO:0000256" key="3">
    <source>
        <dbReference type="ARBA" id="ARBA00022475"/>
    </source>
</evidence>